<keyword evidence="3 6" id="KW-0808">Transferase</keyword>
<dbReference type="Pfam" id="PF00535">
    <property type="entry name" value="Glycos_transf_2"/>
    <property type="match status" value="1"/>
</dbReference>
<evidence type="ECO:0000256" key="2">
    <source>
        <dbReference type="ARBA" id="ARBA00022676"/>
    </source>
</evidence>
<dbReference type="GO" id="GO:0016757">
    <property type="term" value="F:glycosyltransferase activity"/>
    <property type="evidence" value="ECO:0007669"/>
    <property type="project" value="UniProtKB-KW"/>
</dbReference>
<organism evidence="6 7">
    <name type="scientific">Fodinibius salipaludis</name>
    <dbReference type="NCBI Taxonomy" id="2032627"/>
    <lineage>
        <taxon>Bacteria</taxon>
        <taxon>Pseudomonadati</taxon>
        <taxon>Balneolota</taxon>
        <taxon>Balneolia</taxon>
        <taxon>Balneolales</taxon>
        <taxon>Balneolaceae</taxon>
        <taxon>Fodinibius</taxon>
    </lineage>
</organism>
<dbReference type="InterPro" id="IPR001173">
    <property type="entry name" value="Glyco_trans_2-like"/>
</dbReference>
<accession>A0A2A2GDI4</accession>
<dbReference type="Proteomes" id="UP000218831">
    <property type="component" value="Unassembled WGS sequence"/>
</dbReference>
<keyword evidence="2" id="KW-0328">Glycosyltransferase</keyword>
<keyword evidence="7" id="KW-1185">Reference proteome</keyword>
<dbReference type="Gene3D" id="3.90.550.10">
    <property type="entry name" value="Spore Coat Polysaccharide Biosynthesis Protein SpsA, Chain A"/>
    <property type="match status" value="1"/>
</dbReference>
<keyword evidence="4" id="KW-0812">Transmembrane</keyword>
<evidence type="ECO:0000256" key="3">
    <source>
        <dbReference type="ARBA" id="ARBA00022679"/>
    </source>
</evidence>
<dbReference type="EMBL" id="NSKE01000003">
    <property type="protein sequence ID" value="PAU94929.1"/>
    <property type="molecule type" value="Genomic_DNA"/>
</dbReference>
<feature type="domain" description="Glycosyltransferase 2-like" evidence="5">
    <location>
        <begin position="62"/>
        <end position="230"/>
    </location>
</feature>
<feature type="transmembrane region" description="Helical" evidence="4">
    <location>
        <begin position="384"/>
        <end position="408"/>
    </location>
</feature>
<dbReference type="PANTHER" id="PTHR43630">
    <property type="entry name" value="POLY-BETA-1,6-N-ACETYL-D-GLUCOSAMINE SYNTHASE"/>
    <property type="match status" value="1"/>
</dbReference>
<keyword evidence="4" id="KW-0472">Membrane</keyword>
<feature type="transmembrane region" description="Helical" evidence="4">
    <location>
        <begin position="353"/>
        <end position="378"/>
    </location>
</feature>
<dbReference type="OrthoDB" id="9766299at2"/>
<name>A0A2A2GDI4_9BACT</name>
<feature type="transmembrane region" description="Helical" evidence="4">
    <location>
        <begin position="15"/>
        <end position="37"/>
    </location>
</feature>
<comment type="caution">
    <text evidence="6">The sequence shown here is derived from an EMBL/GenBank/DDBJ whole genome shotgun (WGS) entry which is preliminary data.</text>
</comment>
<sequence>MLDSFSLFNIVEQFIIGYFITINTVYLALVIGALLYVRKQMLHRSVVEADALFKTELFKSISILVPAYNEADNIVESVESLLKLEYPEYHIIVVNDGSADDTLQRIIDHFGLTETDIYFEEQIEHQHIRGIYRSPNTPMLTVVDKENGGKADALNAGINIAETDLVCSIDADSILEQDVLKKLIQTFIEHKNTIAAGGVVRVINGCQIRNREIKEIHVPKSFWGRLQSVEYIRAFLFGRVGWDYFKSLLIVSGAFGIFDRKAVIKVGGYLTDTVGEDIELIVRLHSYHLRNNEDYQIRFLPEPICWTEVPTDYKSLRNQRNRWHRGLADSLWQHKYMLFNPTYKHIGMFVMPFFLFFELLGPIVNLLSYVYLIIIISFPDLFSLTFILLFLGVSIIYGMVVSLIAVLAEEVAFKTYSSFKDVAILSLYSLLENIGYRQIHSWWQFKGLIDFFKGKKSWGKMIRKGFKE</sequence>
<gene>
    <name evidence="6" type="ORF">CK503_05520</name>
</gene>
<evidence type="ECO:0000313" key="6">
    <source>
        <dbReference type="EMBL" id="PAU94929.1"/>
    </source>
</evidence>
<dbReference type="InterPro" id="IPR029044">
    <property type="entry name" value="Nucleotide-diphossugar_trans"/>
</dbReference>
<reference evidence="6 7" key="1">
    <citation type="submission" date="2017-08" db="EMBL/GenBank/DDBJ databases">
        <title>Aliifodinibius alkalisoli sp. nov., isolated from saline alkaline soil.</title>
        <authorList>
            <person name="Liu D."/>
            <person name="Zhang G."/>
        </authorList>
    </citation>
    <scope>NUCLEOTIDE SEQUENCE [LARGE SCALE GENOMIC DNA]</scope>
    <source>
        <strain evidence="6 7">WN023</strain>
    </source>
</reference>
<dbReference type="CDD" id="cd06423">
    <property type="entry name" value="CESA_like"/>
    <property type="match status" value="1"/>
</dbReference>
<protein>
    <submittedName>
        <fullName evidence="6">Glycosyl transferase</fullName>
    </submittedName>
</protein>
<evidence type="ECO:0000259" key="5">
    <source>
        <dbReference type="Pfam" id="PF00535"/>
    </source>
</evidence>
<evidence type="ECO:0000256" key="4">
    <source>
        <dbReference type="SAM" id="Phobius"/>
    </source>
</evidence>
<evidence type="ECO:0000256" key="1">
    <source>
        <dbReference type="ARBA" id="ARBA00006739"/>
    </source>
</evidence>
<dbReference type="Pfam" id="PF03142">
    <property type="entry name" value="Chitin_synth_2"/>
    <property type="match status" value="1"/>
</dbReference>
<keyword evidence="4" id="KW-1133">Transmembrane helix</keyword>
<dbReference type="RefSeq" id="WP_095605796.1">
    <property type="nucleotide sequence ID" value="NZ_NSKE01000003.1"/>
</dbReference>
<proteinExistence type="inferred from homology"/>
<dbReference type="SUPFAM" id="SSF53448">
    <property type="entry name" value="Nucleotide-diphospho-sugar transferases"/>
    <property type="match status" value="1"/>
</dbReference>
<evidence type="ECO:0000313" key="7">
    <source>
        <dbReference type="Proteomes" id="UP000218831"/>
    </source>
</evidence>
<dbReference type="AlphaFoldDB" id="A0A2A2GDI4"/>
<dbReference type="PANTHER" id="PTHR43630:SF1">
    <property type="entry name" value="POLY-BETA-1,6-N-ACETYL-D-GLUCOSAMINE SYNTHASE"/>
    <property type="match status" value="1"/>
</dbReference>
<comment type="similarity">
    <text evidence="1">Belongs to the glycosyltransferase 2 family.</text>
</comment>